<protein>
    <recommendedName>
        <fullName evidence="8">ATP-dependent dethiobiotin synthetase BioD</fullName>
        <ecNumber evidence="8">6.3.3.3</ecNumber>
    </recommendedName>
    <alternativeName>
        <fullName evidence="8">DTB synthetase</fullName>
        <shortName evidence="8">DTBS</shortName>
    </alternativeName>
    <alternativeName>
        <fullName evidence="8">Dethiobiotin synthase</fullName>
    </alternativeName>
</protein>
<keyword evidence="6 8" id="KW-0067">ATP-binding</keyword>
<dbReference type="PANTHER" id="PTHR43210">
    <property type="entry name" value="DETHIOBIOTIN SYNTHETASE"/>
    <property type="match status" value="1"/>
</dbReference>
<evidence type="ECO:0000313" key="10">
    <source>
        <dbReference type="Proteomes" id="UP000502894"/>
    </source>
</evidence>
<dbReference type="Gene3D" id="3.40.50.300">
    <property type="entry name" value="P-loop containing nucleotide triphosphate hydrolases"/>
    <property type="match status" value="1"/>
</dbReference>
<feature type="active site" evidence="8">
    <location>
        <position position="33"/>
    </location>
</feature>
<organism evidence="9 10">
    <name type="scientific">Legionella antarctica</name>
    <dbReference type="NCBI Taxonomy" id="2708020"/>
    <lineage>
        <taxon>Bacteria</taxon>
        <taxon>Pseudomonadati</taxon>
        <taxon>Pseudomonadota</taxon>
        <taxon>Gammaproteobacteria</taxon>
        <taxon>Legionellales</taxon>
        <taxon>Legionellaceae</taxon>
        <taxon>Legionella</taxon>
    </lineage>
</organism>
<feature type="binding site" evidence="8">
    <location>
        <position position="50"/>
    </location>
    <ligand>
        <name>ATP</name>
        <dbReference type="ChEBI" id="CHEBI:30616"/>
    </ligand>
</feature>
<reference evidence="9" key="1">
    <citation type="journal article" date="2020" name="Microbiol. Resour. Announc.">
        <title>Complete Genome Sequence of Novel Psychrotolerant Legionella Strain TUM19329, Isolated from Antarctic Lake Sediment.</title>
        <authorList>
            <person name="Shimada S."/>
            <person name="Nakai R."/>
            <person name="Aoki K."/>
            <person name="Shimoeda N."/>
            <person name="Ohno G."/>
            <person name="Miyazaki Y."/>
            <person name="Kudoh S."/>
            <person name="Imura S."/>
            <person name="Watanabe K."/>
            <person name="Ishii Y."/>
            <person name="Tateda K."/>
        </authorList>
    </citation>
    <scope>NUCLEOTIDE SEQUENCE [LARGE SCALE GENOMIC DNA]</scope>
    <source>
        <strain evidence="9">TUM19329</strain>
    </source>
</reference>
<dbReference type="GO" id="GO:0000287">
    <property type="term" value="F:magnesium ion binding"/>
    <property type="evidence" value="ECO:0007669"/>
    <property type="project" value="UniProtKB-UniRule"/>
</dbReference>
<dbReference type="AlphaFoldDB" id="A0A6F8T596"/>
<feature type="binding site" evidence="8">
    <location>
        <position position="37"/>
    </location>
    <ligand>
        <name>substrate</name>
    </ligand>
</feature>
<keyword evidence="10" id="KW-1185">Reference proteome</keyword>
<evidence type="ECO:0000256" key="1">
    <source>
        <dbReference type="ARBA" id="ARBA00022490"/>
    </source>
</evidence>
<dbReference type="FunFam" id="3.40.50.300:FF:000292">
    <property type="entry name" value="ATP-dependent dethiobiotin synthetase BioD"/>
    <property type="match status" value="1"/>
</dbReference>
<dbReference type="HAMAP" id="MF_00336">
    <property type="entry name" value="BioD"/>
    <property type="match status" value="1"/>
</dbReference>
<comment type="catalytic activity">
    <reaction evidence="8">
        <text>(7R,8S)-7,8-diammoniononanoate + CO2 + ATP = (4R,5S)-dethiobiotin + ADP + phosphate + 3 H(+)</text>
        <dbReference type="Rhea" id="RHEA:15805"/>
        <dbReference type="ChEBI" id="CHEBI:15378"/>
        <dbReference type="ChEBI" id="CHEBI:16526"/>
        <dbReference type="ChEBI" id="CHEBI:30616"/>
        <dbReference type="ChEBI" id="CHEBI:43474"/>
        <dbReference type="ChEBI" id="CHEBI:149469"/>
        <dbReference type="ChEBI" id="CHEBI:149473"/>
        <dbReference type="ChEBI" id="CHEBI:456216"/>
        <dbReference type="EC" id="6.3.3.3"/>
    </reaction>
</comment>
<evidence type="ECO:0000256" key="7">
    <source>
        <dbReference type="ARBA" id="ARBA00022842"/>
    </source>
</evidence>
<dbReference type="GO" id="GO:0042803">
    <property type="term" value="F:protein homodimerization activity"/>
    <property type="evidence" value="ECO:0007669"/>
    <property type="project" value="UniProtKB-ARBA"/>
</dbReference>
<name>A0A6F8T596_9GAMM</name>
<dbReference type="GO" id="GO:0005829">
    <property type="term" value="C:cytosol"/>
    <property type="evidence" value="ECO:0007669"/>
    <property type="project" value="TreeGrafter"/>
</dbReference>
<feature type="binding site" evidence="8">
    <location>
        <begin position="12"/>
        <end position="17"/>
    </location>
    <ligand>
        <name>ATP</name>
        <dbReference type="ChEBI" id="CHEBI:30616"/>
    </ligand>
</feature>
<dbReference type="SUPFAM" id="SSF52540">
    <property type="entry name" value="P-loop containing nucleoside triphosphate hydrolases"/>
    <property type="match status" value="1"/>
</dbReference>
<evidence type="ECO:0000256" key="8">
    <source>
        <dbReference type="HAMAP-Rule" id="MF_00336"/>
    </source>
</evidence>
<dbReference type="Pfam" id="PF13500">
    <property type="entry name" value="AAA_26"/>
    <property type="match status" value="1"/>
</dbReference>
<proteinExistence type="inferred from homology"/>
<dbReference type="InterPro" id="IPR004472">
    <property type="entry name" value="DTB_synth_BioD"/>
</dbReference>
<comment type="subcellular location">
    <subcellularLocation>
        <location evidence="8">Cytoplasm</location>
    </subcellularLocation>
</comment>
<evidence type="ECO:0000313" key="9">
    <source>
        <dbReference type="EMBL" id="BCA95619.1"/>
    </source>
</evidence>
<comment type="function">
    <text evidence="8">Catalyzes a mechanistically unusual reaction, the ATP-dependent insertion of CO2 between the N7 and N8 nitrogen atoms of 7,8-diaminopelargonic acid (DAPA, also called 7,8-diammoniononanoate) to form a ureido ring.</text>
</comment>
<evidence type="ECO:0000256" key="5">
    <source>
        <dbReference type="ARBA" id="ARBA00022756"/>
    </source>
</evidence>
<dbReference type="KEGG" id="lant:TUM19329_19800"/>
<evidence type="ECO:0000256" key="2">
    <source>
        <dbReference type="ARBA" id="ARBA00022598"/>
    </source>
</evidence>
<dbReference type="InterPro" id="IPR027417">
    <property type="entry name" value="P-loop_NTPase"/>
</dbReference>
<evidence type="ECO:0000256" key="3">
    <source>
        <dbReference type="ARBA" id="ARBA00022723"/>
    </source>
</evidence>
<keyword evidence="3 8" id="KW-0479">Metal-binding</keyword>
<keyword evidence="5 8" id="KW-0093">Biotin biosynthesis</keyword>
<keyword evidence="2 8" id="KW-0436">Ligase</keyword>
<comment type="pathway">
    <text evidence="8">Cofactor biosynthesis; biotin biosynthesis; biotin from 7,8-diaminononanoate: step 1/2.</text>
</comment>
<keyword evidence="4 8" id="KW-0547">Nucleotide-binding</keyword>
<gene>
    <name evidence="8 9" type="primary">bioD</name>
    <name evidence="9" type="ORF">TUM19329_19800</name>
</gene>
<feature type="binding site" evidence="8">
    <location>
        <begin position="110"/>
        <end position="113"/>
    </location>
    <ligand>
        <name>ATP</name>
        <dbReference type="ChEBI" id="CHEBI:30616"/>
    </ligand>
</feature>
<dbReference type="NCBIfam" id="TIGR00347">
    <property type="entry name" value="bioD"/>
    <property type="match status" value="1"/>
</dbReference>
<evidence type="ECO:0000256" key="6">
    <source>
        <dbReference type="ARBA" id="ARBA00022840"/>
    </source>
</evidence>
<dbReference type="PANTHER" id="PTHR43210:SF5">
    <property type="entry name" value="DETHIOBIOTIN SYNTHETASE"/>
    <property type="match status" value="1"/>
</dbReference>
<dbReference type="GO" id="GO:0004141">
    <property type="term" value="F:dethiobiotin synthase activity"/>
    <property type="evidence" value="ECO:0007669"/>
    <property type="project" value="UniProtKB-UniRule"/>
</dbReference>
<feature type="binding site" evidence="8">
    <location>
        <position position="50"/>
    </location>
    <ligand>
        <name>Mg(2+)</name>
        <dbReference type="ChEBI" id="CHEBI:18420"/>
    </ligand>
</feature>
<dbReference type="GO" id="GO:0009102">
    <property type="term" value="P:biotin biosynthetic process"/>
    <property type="evidence" value="ECO:0007669"/>
    <property type="project" value="UniProtKB-UniRule"/>
</dbReference>
<comment type="subunit">
    <text evidence="8">Homodimer.</text>
</comment>
<dbReference type="UniPathway" id="UPA00078">
    <property type="reaction ID" value="UER00161"/>
</dbReference>
<dbReference type="EC" id="6.3.3.3" evidence="8"/>
<feature type="binding site" evidence="8">
    <location>
        <begin position="170"/>
        <end position="171"/>
    </location>
    <ligand>
        <name>ATP</name>
        <dbReference type="ChEBI" id="CHEBI:30616"/>
    </ligand>
</feature>
<dbReference type="RefSeq" id="WP_173237179.1">
    <property type="nucleotide sequence ID" value="NZ_AP022839.1"/>
</dbReference>
<keyword evidence="7 8" id="KW-0460">Magnesium</keyword>
<feature type="binding site" evidence="8">
    <location>
        <position position="16"/>
    </location>
    <ligand>
        <name>Mg(2+)</name>
        <dbReference type="ChEBI" id="CHEBI:18420"/>
    </ligand>
</feature>
<sequence>MKRYFITGTDTDCGKTYVTVKLVEYFTNSVALKPVASGCMVIENELVSTDAQQLQKNSSLSLDEINPWRFKLPVSPHIASKEEGISLSIKEIADYCMDFHLTGVESLFIEGAGGLMVPLNENETWIDFLKHTGIPVILVVGLKLGCINHALLTEAALKANKIKCVGWIANCHDPDMLALSDNISTLKRILKFRLLGTVSYSSGLSNVQKQLF</sequence>
<dbReference type="EMBL" id="AP022839">
    <property type="protein sequence ID" value="BCA95619.1"/>
    <property type="molecule type" value="Genomic_DNA"/>
</dbReference>
<evidence type="ECO:0000256" key="4">
    <source>
        <dbReference type="ARBA" id="ARBA00022741"/>
    </source>
</evidence>
<dbReference type="CDD" id="cd03109">
    <property type="entry name" value="DTBS"/>
    <property type="match status" value="1"/>
</dbReference>
<dbReference type="PIRSF" id="PIRSF006755">
    <property type="entry name" value="DTB_synth"/>
    <property type="match status" value="1"/>
</dbReference>
<feature type="binding site" evidence="8">
    <location>
        <position position="110"/>
    </location>
    <ligand>
        <name>Mg(2+)</name>
        <dbReference type="ChEBI" id="CHEBI:18420"/>
    </ligand>
</feature>
<keyword evidence="1 8" id="KW-0963">Cytoplasm</keyword>
<comment type="cofactor">
    <cofactor evidence="8">
        <name>Mg(2+)</name>
        <dbReference type="ChEBI" id="CHEBI:18420"/>
    </cofactor>
</comment>
<dbReference type="Proteomes" id="UP000502894">
    <property type="component" value="Chromosome"/>
</dbReference>
<accession>A0A6F8T596</accession>
<comment type="caution">
    <text evidence="8">Lacks conserved residue(s) required for the propagation of feature annotation.</text>
</comment>
<dbReference type="GO" id="GO:0005524">
    <property type="term" value="F:ATP binding"/>
    <property type="evidence" value="ECO:0007669"/>
    <property type="project" value="UniProtKB-UniRule"/>
</dbReference>
<comment type="similarity">
    <text evidence="8">Belongs to the dethiobiotin synthetase family.</text>
</comment>